<comment type="caution">
    <text evidence="4">The sequence shown here is derived from an EMBL/GenBank/DDBJ whole genome shotgun (WGS) entry which is preliminary data.</text>
</comment>
<dbReference type="InterPro" id="IPR036271">
    <property type="entry name" value="Tet_transcr_reg_TetR-rel_C_sf"/>
</dbReference>
<organism evidence="4 5">
    <name type="scientific">Nonomuraea angiospora</name>
    <dbReference type="NCBI Taxonomy" id="46172"/>
    <lineage>
        <taxon>Bacteria</taxon>
        <taxon>Bacillati</taxon>
        <taxon>Actinomycetota</taxon>
        <taxon>Actinomycetes</taxon>
        <taxon>Streptosporangiales</taxon>
        <taxon>Streptosporangiaceae</taxon>
        <taxon>Nonomuraea</taxon>
    </lineage>
</organism>
<evidence type="ECO:0000256" key="1">
    <source>
        <dbReference type="ARBA" id="ARBA00023015"/>
    </source>
</evidence>
<dbReference type="Pfam" id="PF16859">
    <property type="entry name" value="TetR_C_11"/>
    <property type="match status" value="1"/>
</dbReference>
<protein>
    <submittedName>
        <fullName evidence="4">AcrR family transcriptional regulator</fullName>
    </submittedName>
</protein>
<dbReference type="Gene3D" id="1.10.357.10">
    <property type="entry name" value="Tetracycline Repressor, domain 2"/>
    <property type="match status" value="1"/>
</dbReference>
<keyword evidence="5" id="KW-1185">Reference proteome</keyword>
<keyword evidence="2" id="KW-0804">Transcription</keyword>
<sequence>MREFGRPQMRMLLRHGLGETCRDPDFTELFREVMNRRLELIASLVDRGIERGTFPPGTDAKLIADLISGVISIRVADGTPLPGAEEISALVDGLLYGFATPR</sequence>
<accession>A0ABR9LUJ8</accession>
<gene>
    <name evidence="4" type="ORF">H4W80_002024</name>
</gene>
<dbReference type="Proteomes" id="UP000633509">
    <property type="component" value="Unassembled WGS sequence"/>
</dbReference>
<keyword evidence="1" id="KW-0805">Transcription regulation</keyword>
<evidence type="ECO:0000313" key="5">
    <source>
        <dbReference type="Proteomes" id="UP000633509"/>
    </source>
</evidence>
<evidence type="ECO:0000313" key="4">
    <source>
        <dbReference type="EMBL" id="MBE1583766.1"/>
    </source>
</evidence>
<evidence type="ECO:0000256" key="2">
    <source>
        <dbReference type="ARBA" id="ARBA00023163"/>
    </source>
</evidence>
<dbReference type="EMBL" id="JADBEK010000001">
    <property type="protein sequence ID" value="MBE1583766.1"/>
    <property type="molecule type" value="Genomic_DNA"/>
</dbReference>
<reference evidence="4 5" key="1">
    <citation type="submission" date="2020-10" db="EMBL/GenBank/DDBJ databases">
        <title>Sequencing the genomes of 1000 actinobacteria strains.</title>
        <authorList>
            <person name="Klenk H.-P."/>
        </authorList>
    </citation>
    <scope>NUCLEOTIDE SEQUENCE [LARGE SCALE GENOMIC DNA]</scope>
    <source>
        <strain evidence="4 5">DSM 43173</strain>
    </source>
</reference>
<feature type="domain" description="Tetracyclin repressor-like C-terminal" evidence="3">
    <location>
        <begin position="2"/>
        <end position="92"/>
    </location>
</feature>
<name>A0ABR9LUJ8_9ACTN</name>
<proteinExistence type="predicted"/>
<dbReference type="InterPro" id="IPR011075">
    <property type="entry name" value="TetR_C"/>
</dbReference>
<dbReference type="SUPFAM" id="SSF48498">
    <property type="entry name" value="Tetracyclin repressor-like, C-terminal domain"/>
    <property type="match status" value="1"/>
</dbReference>
<evidence type="ECO:0000259" key="3">
    <source>
        <dbReference type="Pfam" id="PF16859"/>
    </source>
</evidence>